<dbReference type="InterPro" id="IPR009057">
    <property type="entry name" value="Homeodomain-like_sf"/>
</dbReference>
<evidence type="ECO:0000256" key="1">
    <source>
        <dbReference type="ARBA" id="ARBA00004123"/>
    </source>
</evidence>
<dbReference type="PROSITE" id="PS50023">
    <property type="entry name" value="LIM_DOMAIN_2"/>
    <property type="match status" value="2"/>
</dbReference>
<dbReference type="OrthoDB" id="6159439at2759"/>
<dbReference type="InterPro" id="IPR017970">
    <property type="entry name" value="Homeobox_CS"/>
</dbReference>
<keyword evidence="3" id="KW-0677">Repeat</keyword>
<keyword evidence="16" id="KW-1185">Reference proteome</keyword>
<dbReference type="InterPro" id="IPR001356">
    <property type="entry name" value="HD"/>
</dbReference>
<accession>A0A210PZJ6</accession>
<feature type="domain" description="Homeobox" evidence="14">
    <location>
        <begin position="150"/>
        <end position="210"/>
    </location>
</feature>
<dbReference type="SUPFAM" id="SSF57716">
    <property type="entry name" value="Glucocorticoid receptor-like (DNA-binding domain)"/>
    <property type="match status" value="2"/>
</dbReference>
<comment type="caution">
    <text evidence="15">The sequence shown here is derived from an EMBL/GenBank/DDBJ whole genome shotgun (WGS) entry which is preliminary data.</text>
</comment>
<evidence type="ECO:0000256" key="4">
    <source>
        <dbReference type="ARBA" id="ARBA00022833"/>
    </source>
</evidence>
<dbReference type="SMART" id="SM00132">
    <property type="entry name" value="LIM"/>
    <property type="match status" value="2"/>
</dbReference>
<evidence type="ECO:0000256" key="11">
    <source>
        <dbReference type="RuleBase" id="RU000682"/>
    </source>
</evidence>
<dbReference type="GO" id="GO:0000977">
    <property type="term" value="F:RNA polymerase II transcription regulatory region sequence-specific DNA binding"/>
    <property type="evidence" value="ECO:0007669"/>
    <property type="project" value="TreeGrafter"/>
</dbReference>
<dbReference type="EMBL" id="NEDP02005343">
    <property type="protein sequence ID" value="OWF41907.1"/>
    <property type="molecule type" value="Genomic_DNA"/>
</dbReference>
<dbReference type="GO" id="GO:0030182">
    <property type="term" value="P:neuron differentiation"/>
    <property type="evidence" value="ECO:0007669"/>
    <property type="project" value="TreeGrafter"/>
</dbReference>
<dbReference type="PANTHER" id="PTHR24208">
    <property type="entry name" value="LIM/HOMEOBOX PROTEIN LHX"/>
    <property type="match status" value="1"/>
</dbReference>
<dbReference type="SMART" id="SM00389">
    <property type="entry name" value="HOX"/>
    <property type="match status" value="1"/>
</dbReference>
<dbReference type="Gene3D" id="2.10.110.10">
    <property type="entry name" value="Cysteine Rich Protein"/>
    <property type="match status" value="2"/>
</dbReference>
<keyword evidence="8 9" id="KW-0539">Nucleus</keyword>
<evidence type="ECO:0000259" key="13">
    <source>
        <dbReference type="PROSITE" id="PS50023"/>
    </source>
</evidence>
<dbReference type="FunFam" id="2.10.110.10:FF:000006">
    <property type="entry name" value="LIM homeobox transcription factor 1-beta"/>
    <property type="match status" value="1"/>
</dbReference>
<keyword evidence="7 9" id="KW-0371">Homeobox</keyword>
<feature type="compositionally biased region" description="Low complexity" evidence="12">
    <location>
        <begin position="217"/>
        <end position="229"/>
    </location>
</feature>
<dbReference type="Gene3D" id="1.10.10.60">
    <property type="entry name" value="Homeodomain-like"/>
    <property type="match status" value="1"/>
</dbReference>
<dbReference type="FunFam" id="2.10.110.10:FF:000103">
    <property type="entry name" value="LIM homeobox transcription factor 1-beta"/>
    <property type="match status" value="1"/>
</dbReference>
<reference evidence="15 16" key="1">
    <citation type="journal article" date="2017" name="Nat. Ecol. Evol.">
        <title>Scallop genome provides insights into evolution of bilaterian karyotype and development.</title>
        <authorList>
            <person name="Wang S."/>
            <person name="Zhang J."/>
            <person name="Jiao W."/>
            <person name="Li J."/>
            <person name="Xun X."/>
            <person name="Sun Y."/>
            <person name="Guo X."/>
            <person name="Huan P."/>
            <person name="Dong B."/>
            <person name="Zhang L."/>
            <person name="Hu X."/>
            <person name="Sun X."/>
            <person name="Wang J."/>
            <person name="Zhao C."/>
            <person name="Wang Y."/>
            <person name="Wang D."/>
            <person name="Huang X."/>
            <person name="Wang R."/>
            <person name="Lv J."/>
            <person name="Li Y."/>
            <person name="Zhang Z."/>
            <person name="Liu B."/>
            <person name="Lu W."/>
            <person name="Hui Y."/>
            <person name="Liang J."/>
            <person name="Zhou Z."/>
            <person name="Hou R."/>
            <person name="Li X."/>
            <person name="Liu Y."/>
            <person name="Li H."/>
            <person name="Ning X."/>
            <person name="Lin Y."/>
            <person name="Zhao L."/>
            <person name="Xing Q."/>
            <person name="Dou J."/>
            <person name="Li Y."/>
            <person name="Mao J."/>
            <person name="Guo H."/>
            <person name="Dou H."/>
            <person name="Li T."/>
            <person name="Mu C."/>
            <person name="Jiang W."/>
            <person name="Fu Q."/>
            <person name="Fu X."/>
            <person name="Miao Y."/>
            <person name="Liu J."/>
            <person name="Yu Q."/>
            <person name="Li R."/>
            <person name="Liao H."/>
            <person name="Li X."/>
            <person name="Kong Y."/>
            <person name="Jiang Z."/>
            <person name="Chourrout D."/>
            <person name="Li R."/>
            <person name="Bao Z."/>
        </authorList>
    </citation>
    <scope>NUCLEOTIDE SEQUENCE [LARGE SCALE GENOMIC DNA]</scope>
    <source>
        <strain evidence="15 16">PY_sf001</strain>
    </source>
</reference>
<dbReference type="GO" id="GO:0005634">
    <property type="term" value="C:nucleus"/>
    <property type="evidence" value="ECO:0007669"/>
    <property type="project" value="UniProtKB-SubCell"/>
</dbReference>
<evidence type="ECO:0000259" key="14">
    <source>
        <dbReference type="PROSITE" id="PS50071"/>
    </source>
</evidence>
<dbReference type="SUPFAM" id="SSF46689">
    <property type="entry name" value="Homeodomain-like"/>
    <property type="match status" value="1"/>
</dbReference>
<feature type="compositionally biased region" description="Basic and acidic residues" evidence="12">
    <location>
        <begin position="230"/>
        <end position="246"/>
    </location>
</feature>
<evidence type="ECO:0000256" key="9">
    <source>
        <dbReference type="PROSITE-ProRule" id="PRU00108"/>
    </source>
</evidence>
<keyword evidence="5 10" id="KW-0440">LIM domain</keyword>
<dbReference type="InterPro" id="IPR050453">
    <property type="entry name" value="LIM_Homeobox_TF"/>
</dbReference>
<name>A0A210PZJ6_MIZYE</name>
<evidence type="ECO:0000256" key="5">
    <source>
        <dbReference type="ARBA" id="ARBA00023038"/>
    </source>
</evidence>
<dbReference type="PROSITE" id="PS00027">
    <property type="entry name" value="HOMEOBOX_1"/>
    <property type="match status" value="1"/>
</dbReference>
<evidence type="ECO:0000313" key="16">
    <source>
        <dbReference type="Proteomes" id="UP000242188"/>
    </source>
</evidence>
<evidence type="ECO:0000256" key="3">
    <source>
        <dbReference type="ARBA" id="ARBA00022737"/>
    </source>
</evidence>
<sequence length="348" mass="39580">MPTVHKEMCAGCQRAIEDRFLLKIMDNSWHEHCVLCSICQMPLTGSCFARNRKFYCKLDYEKMFRVMCNGCGMFVSPSELVMRAQGYVYHLQCFMCIECGQQLQKGDQFVVRDGQLFCRLDYEKEFHMLPLSPKSDDSESYEDGESDGGKHPKRPRTILTTSQRRKFKAAFELNPKPCRKVREQLAAETGLSVRVVQVWFQNQRAKVKKLARRQSQDSNGNKTGNGNKNKNNDNKKDMKSDSKSDSKDEDTDQDCLTRLGDDESIGSLISENRHHGNAEQISPLPASEYQASPYDELDLPGGARHSMEDCLDHMFNGDTTGHSSIDSSGVPNPIDKLYSMQNSYFSVE</sequence>
<feature type="domain" description="LIM zinc-binding" evidence="13">
    <location>
        <begin position="66"/>
        <end position="128"/>
    </location>
</feature>
<feature type="DNA-binding region" description="Homeobox" evidence="9">
    <location>
        <begin position="152"/>
        <end position="211"/>
    </location>
</feature>
<keyword evidence="2 10" id="KW-0479">Metal-binding</keyword>
<dbReference type="PROSITE" id="PS50071">
    <property type="entry name" value="HOMEOBOX_2"/>
    <property type="match status" value="1"/>
</dbReference>
<evidence type="ECO:0000256" key="6">
    <source>
        <dbReference type="ARBA" id="ARBA00023125"/>
    </source>
</evidence>
<keyword evidence="4 10" id="KW-0862">Zinc</keyword>
<gene>
    <name evidence="15" type="ORF">KP79_PYT04623</name>
</gene>
<dbReference type="GO" id="GO:0000981">
    <property type="term" value="F:DNA-binding transcription factor activity, RNA polymerase II-specific"/>
    <property type="evidence" value="ECO:0007669"/>
    <property type="project" value="InterPro"/>
</dbReference>
<dbReference type="PANTHER" id="PTHR24208:SF166">
    <property type="entry name" value="LIM HOMEOBOX TRANSCRIPTION FACTOR 1 ALPHA, ISOFORM B"/>
    <property type="match status" value="1"/>
</dbReference>
<evidence type="ECO:0000313" key="15">
    <source>
        <dbReference type="EMBL" id="OWF41907.1"/>
    </source>
</evidence>
<dbReference type="CDD" id="cd09371">
    <property type="entry name" value="LIM1_Lmx1b"/>
    <property type="match status" value="1"/>
</dbReference>
<evidence type="ECO:0000256" key="12">
    <source>
        <dbReference type="SAM" id="MobiDB-lite"/>
    </source>
</evidence>
<dbReference type="PROSITE" id="PS00478">
    <property type="entry name" value="LIM_DOMAIN_1"/>
    <property type="match status" value="2"/>
</dbReference>
<evidence type="ECO:0000256" key="10">
    <source>
        <dbReference type="PROSITE-ProRule" id="PRU00125"/>
    </source>
</evidence>
<dbReference type="Proteomes" id="UP000242188">
    <property type="component" value="Unassembled WGS sequence"/>
</dbReference>
<feature type="domain" description="LIM zinc-binding" evidence="13">
    <location>
        <begin position="7"/>
        <end position="65"/>
    </location>
</feature>
<evidence type="ECO:0000256" key="2">
    <source>
        <dbReference type="ARBA" id="ARBA00022723"/>
    </source>
</evidence>
<dbReference type="Pfam" id="PF00046">
    <property type="entry name" value="Homeodomain"/>
    <property type="match status" value="1"/>
</dbReference>
<dbReference type="InterPro" id="IPR001781">
    <property type="entry name" value="Znf_LIM"/>
</dbReference>
<dbReference type="FunFam" id="1.10.10.60:FF:000448">
    <property type="entry name" value="LIM/homeobox protein Lhx4"/>
    <property type="match status" value="1"/>
</dbReference>
<feature type="region of interest" description="Disordered" evidence="12">
    <location>
        <begin position="130"/>
        <end position="161"/>
    </location>
</feature>
<dbReference type="AlphaFoldDB" id="A0A210PZJ6"/>
<dbReference type="Pfam" id="PF00412">
    <property type="entry name" value="LIM"/>
    <property type="match status" value="2"/>
</dbReference>
<protein>
    <submittedName>
        <fullName evidence="15">LIM homeobox transcription factor 1-alpha</fullName>
    </submittedName>
</protein>
<dbReference type="CDD" id="cd00086">
    <property type="entry name" value="homeodomain"/>
    <property type="match status" value="1"/>
</dbReference>
<evidence type="ECO:0000256" key="7">
    <source>
        <dbReference type="ARBA" id="ARBA00023155"/>
    </source>
</evidence>
<keyword evidence="6 9" id="KW-0238">DNA-binding</keyword>
<feature type="region of interest" description="Disordered" evidence="12">
    <location>
        <begin position="208"/>
        <end position="259"/>
    </location>
</feature>
<dbReference type="GO" id="GO:0046872">
    <property type="term" value="F:metal ion binding"/>
    <property type="evidence" value="ECO:0007669"/>
    <property type="project" value="UniProtKB-KW"/>
</dbReference>
<evidence type="ECO:0000256" key="8">
    <source>
        <dbReference type="ARBA" id="ARBA00023242"/>
    </source>
</evidence>
<organism evidence="15 16">
    <name type="scientific">Mizuhopecten yessoensis</name>
    <name type="common">Japanese scallop</name>
    <name type="synonym">Patinopecten yessoensis</name>
    <dbReference type="NCBI Taxonomy" id="6573"/>
    <lineage>
        <taxon>Eukaryota</taxon>
        <taxon>Metazoa</taxon>
        <taxon>Spiralia</taxon>
        <taxon>Lophotrochozoa</taxon>
        <taxon>Mollusca</taxon>
        <taxon>Bivalvia</taxon>
        <taxon>Autobranchia</taxon>
        <taxon>Pteriomorphia</taxon>
        <taxon>Pectinida</taxon>
        <taxon>Pectinoidea</taxon>
        <taxon>Pectinidae</taxon>
        <taxon>Mizuhopecten</taxon>
    </lineage>
</organism>
<proteinExistence type="predicted"/>
<comment type="subcellular location">
    <subcellularLocation>
        <location evidence="1 9 11">Nucleus</location>
    </subcellularLocation>
</comment>